<dbReference type="GO" id="GO:0003723">
    <property type="term" value="F:RNA binding"/>
    <property type="evidence" value="ECO:0007669"/>
    <property type="project" value="UniProtKB-UniRule"/>
</dbReference>
<dbReference type="AlphaFoldDB" id="A0A851UXR6"/>
<feature type="domain" description="RRM" evidence="4">
    <location>
        <begin position="7"/>
        <end position="66"/>
    </location>
</feature>
<dbReference type="SMART" id="SM00360">
    <property type="entry name" value="RRM"/>
    <property type="match status" value="1"/>
</dbReference>
<dbReference type="InterPro" id="IPR050886">
    <property type="entry name" value="RNA-binding_reg"/>
</dbReference>
<name>A0A851UXR6_9PASS</name>
<evidence type="ECO:0000259" key="4">
    <source>
        <dbReference type="PROSITE" id="PS50102"/>
    </source>
</evidence>
<dbReference type="PANTHER" id="PTHR48024:SF11">
    <property type="entry name" value="NUCLEAR LOCALIZATION SEQUENCE-BINDING PROTEIN"/>
    <property type="match status" value="1"/>
</dbReference>
<accession>A0A851UXR6</accession>
<protein>
    <submittedName>
        <fullName evidence="5">GAR2 protein</fullName>
    </submittedName>
</protein>
<dbReference type="GO" id="GO:0005634">
    <property type="term" value="C:nucleus"/>
    <property type="evidence" value="ECO:0007669"/>
    <property type="project" value="TreeGrafter"/>
</dbReference>
<evidence type="ECO:0000313" key="5">
    <source>
        <dbReference type="EMBL" id="NXD32405.1"/>
    </source>
</evidence>
<dbReference type="InterPro" id="IPR000504">
    <property type="entry name" value="RRM_dom"/>
</dbReference>
<evidence type="ECO:0000256" key="1">
    <source>
        <dbReference type="ARBA" id="ARBA00022884"/>
    </source>
</evidence>
<dbReference type="Gene3D" id="3.30.70.330">
    <property type="match status" value="1"/>
</dbReference>
<evidence type="ECO:0000256" key="2">
    <source>
        <dbReference type="ARBA" id="ARBA00023187"/>
    </source>
</evidence>
<dbReference type="EMBL" id="WBNG01005232">
    <property type="protein sequence ID" value="NXD32405.1"/>
    <property type="molecule type" value="Genomic_DNA"/>
</dbReference>
<organism evidence="5 6">
    <name type="scientific">Elachura formosa</name>
    <name type="common">spotted wren-babbler</name>
    <dbReference type="NCBI Taxonomy" id="1463973"/>
    <lineage>
        <taxon>Eukaryota</taxon>
        <taxon>Metazoa</taxon>
        <taxon>Chordata</taxon>
        <taxon>Craniata</taxon>
        <taxon>Vertebrata</taxon>
        <taxon>Euteleostomi</taxon>
        <taxon>Archelosauria</taxon>
        <taxon>Archosauria</taxon>
        <taxon>Dinosauria</taxon>
        <taxon>Saurischia</taxon>
        <taxon>Theropoda</taxon>
        <taxon>Coelurosauria</taxon>
        <taxon>Aves</taxon>
        <taxon>Neognathae</taxon>
        <taxon>Neoaves</taxon>
        <taxon>Telluraves</taxon>
        <taxon>Australaves</taxon>
        <taxon>Passeriformes</taxon>
        <taxon>Elachuridae</taxon>
        <taxon>Elachura</taxon>
    </lineage>
</organism>
<dbReference type="InterPro" id="IPR035979">
    <property type="entry name" value="RBD_domain_sf"/>
</dbReference>
<dbReference type="SUPFAM" id="SSF54928">
    <property type="entry name" value="RNA-binding domain, RBD"/>
    <property type="match status" value="1"/>
</dbReference>
<keyword evidence="6" id="KW-1185">Reference proteome</keyword>
<evidence type="ECO:0000256" key="3">
    <source>
        <dbReference type="PROSITE-ProRule" id="PRU00176"/>
    </source>
</evidence>
<dbReference type="InterPro" id="IPR012677">
    <property type="entry name" value="Nucleotide-bd_a/b_plait_sf"/>
</dbReference>
<dbReference type="Pfam" id="PF00076">
    <property type="entry name" value="RRM_1"/>
    <property type="match status" value="1"/>
</dbReference>
<reference evidence="5" key="1">
    <citation type="submission" date="2019-09" db="EMBL/GenBank/DDBJ databases">
        <title>Bird 10,000 Genomes (B10K) Project - Family phase.</title>
        <authorList>
            <person name="Zhang G."/>
        </authorList>
    </citation>
    <scope>NUCLEOTIDE SEQUENCE</scope>
    <source>
        <strain evidence="5">B10K-IZCAS-20218</strain>
        <tissue evidence="5">Blood</tissue>
    </source>
</reference>
<evidence type="ECO:0000313" key="6">
    <source>
        <dbReference type="Proteomes" id="UP000623542"/>
    </source>
</evidence>
<dbReference type="GO" id="GO:0008380">
    <property type="term" value="P:RNA splicing"/>
    <property type="evidence" value="ECO:0007669"/>
    <property type="project" value="UniProtKB-KW"/>
</dbReference>
<dbReference type="OrthoDB" id="1749473at2759"/>
<feature type="non-terminal residue" evidence="5">
    <location>
        <position position="1"/>
    </location>
</feature>
<keyword evidence="2" id="KW-0508">mRNA splicing</keyword>
<feature type="non-terminal residue" evidence="5">
    <location>
        <position position="66"/>
    </location>
</feature>
<dbReference type="PROSITE" id="PS50102">
    <property type="entry name" value="RRM"/>
    <property type="match status" value="1"/>
</dbReference>
<comment type="caution">
    <text evidence="5">The sequence shown here is derived from an EMBL/GenBank/DDBJ whole genome shotgun (WGS) entry which is preliminary data.</text>
</comment>
<sequence>GEDEPTTTVFVGQLSWNVDNDWLQSEFESCGEIVSAKVMMDQSSGRSRGFGFVTFTSLEGSAKAIE</sequence>
<dbReference type="Proteomes" id="UP000623542">
    <property type="component" value="Unassembled WGS sequence"/>
</dbReference>
<proteinExistence type="predicted"/>
<dbReference type="PANTHER" id="PTHR48024">
    <property type="entry name" value="GEO13361P1-RELATED"/>
    <property type="match status" value="1"/>
</dbReference>
<keyword evidence="1 3" id="KW-0694">RNA-binding</keyword>
<gene>
    <name evidence="5" type="primary">Gar2</name>
    <name evidence="5" type="ORF">ELAFOR_R14670</name>
</gene>
<keyword evidence="2" id="KW-0507">mRNA processing</keyword>